<reference evidence="2 3" key="1">
    <citation type="submission" date="2014-11" db="EMBL/GenBank/DDBJ databases">
        <authorList>
            <person name="Fedida A."/>
            <person name="Lindell D."/>
        </authorList>
    </citation>
    <scope>NUCLEOTIDE SEQUENCE [LARGE SCALE GENOMIC DNA]</scope>
</reference>
<feature type="domain" description="Phage tail lysozyme" evidence="1">
    <location>
        <begin position="22"/>
        <end position="115"/>
    </location>
</feature>
<name>A0A0C5AIN0_9CAUD</name>
<dbReference type="Proteomes" id="UP000032135">
    <property type="component" value="Segment"/>
</dbReference>
<dbReference type="RefSeq" id="YP_009188111.1">
    <property type="nucleotide sequence ID" value="NC_028663.1"/>
</dbReference>
<evidence type="ECO:0000313" key="2">
    <source>
        <dbReference type="EMBL" id="AJK27463.1"/>
    </source>
</evidence>
<organism evidence="2 3">
    <name type="scientific">Cyanophage P-TIM40</name>
    <dbReference type="NCBI Taxonomy" id="1589733"/>
    <lineage>
        <taxon>Viruses</taxon>
        <taxon>Duplodnaviria</taxon>
        <taxon>Heunggongvirae</taxon>
        <taxon>Uroviricota</taxon>
        <taxon>Caudoviricetes</taxon>
        <taxon>Pantevenvirales</taxon>
        <taxon>Kyanoviridae</taxon>
        <taxon>Libanvirus</taxon>
        <taxon>Libanvirus ptim40</taxon>
    </lineage>
</organism>
<dbReference type="Gene3D" id="1.10.530.10">
    <property type="match status" value="1"/>
</dbReference>
<protein>
    <recommendedName>
        <fullName evidence="1">Phage tail lysozyme domain-containing protein</fullName>
    </recommendedName>
</protein>
<dbReference type="Pfam" id="PF18013">
    <property type="entry name" value="Phage_lysozyme2"/>
    <property type="match status" value="1"/>
</dbReference>
<dbReference type="OrthoDB" id="11873at10239"/>
<dbReference type="InterPro" id="IPR041219">
    <property type="entry name" value="Phage_lysozyme2"/>
</dbReference>
<evidence type="ECO:0000313" key="3">
    <source>
        <dbReference type="Proteomes" id="UP000032135"/>
    </source>
</evidence>
<keyword evidence="3" id="KW-1185">Reference proteome</keyword>
<gene>
    <name evidence="2" type="ORF">PTIM40_36</name>
</gene>
<accession>A0A0C5AIN0</accession>
<dbReference type="GeneID" id="26516581"/>
<sequence length="162" mass="18203">MLEATLIASLMTYSLPDATKAEQHVLQELQEIGITDKNALATVMGNIKQESLFHPDICEGGARVKYENCYTGGYGLIQWTTVARYDGLGSFANKYGCDPSTLKCQTRYMINENQFQHILPDLKKDGGSISDYMKPAYYWLGWGIYGLRGTYANEYASRLTLE</sequence>
<dbReference type="KEGG" id="vg:26516581"/>
<proteinExistence type="predicted"/>
<dbReference type="EMBL" id="KP211958">
    <property type="protein sequence ID" value="AJK27463.1"/>
    <property type="molecule type" value="Genomic_DNA"/>
</dbReference>
<evidence type="ECO:0000259" key="1">
    <source>
        <dbReference type="Pfam" id="PF18013"/>
    </source>
</evidence>